<comment type="similarity">
    <text evidence="3">Belongs to the TTC4 family.</text>
</comment>
<dbReference type="InterPro" id="IPR019734">
    <property type="entry name" value="TPR_rpt"/>
</dbReference>
<evidence type="ECO:0000256" key="3">
    <source>
        <dbReference type="ARBA" id="ARBA00023602"/>
    </source>
</evidence>
<dbReference type="PANTHER" id="PTHR46035">
    <property type="entry name" value="TETRATRICOPEPTIDE REPEAT PROTEIN 4"/>
    <property type="match status" value="1"/>
</dbReference>
<evidence type="ECO:0000313" key="6">
    <source>
        <dbReference type="EMBL" id="VDN11551.1"/>
    </source>
</evidence>
<dbReference type="InterPro" id="IPR044059">
    <property type="entry name" value="Csn1/TTC4_wheel"/>
</dbReference>
<name>A0A3P7LZJ6_DIBLA</name>
<gene>
    <name evidence="6" type="ORF">DILT_LOCUS7382</name>
</gene>
<dbReference type="GO" id="GO:0006457">
    <property type="term" value="P:protein folding"/>
    <property type="evidence" value="ECO:0007669"/>
    <property type="project" value="TreeGrafter"/>
</dbReference>
<dbReference type="SUPFAM" id="SSF48452">
    <property type="entry name" value="TPR-like"/>
    <property type="match status" value="1"/>
</dbReference>
<dbReference type="OrthoDB" id="420195at2759"/>
<reference evidence="6 7" key="1">
    <citation type="submission" date="2018-11" db="EMBL/GenBank/DDBJ databases">
        <authorList>
            <consortium name="Pathogen Informatics"/>
        </authorList>
    </citation>
    <scope>NUCLEOTIDE SEQUENCE [LARGE SCALE GENOMIC DNA]</scope>
</reference>
<proteinExistence type="inferred from homology"/>
<keyword evidence="2 4" id="KW-0802">TPR repeat</keyword>
<dbReference type="GO" id="GO:0051879">
    <property type="term" value="F:Hsp90 protein binding"/>
    <property type="evidence" value="ECO:0007669"/>
    <property type="project" value="InterPro"/>
</dbReference>
<evidence type="ECO:0000256" key="1">
    <source>
        <dbReference type="ARBA" id="ARBA00022737"/>
    </source>
</evidence>
<keyword evidence="7" id="KW-1185">Reference proteome</keyword>
<dbReference type="SMART" id="SM00028">
    <property type="entry name" value="TPR"/>
    <property type="match status" value="3"/>
</dbReference>
<dbReference type="PANTHER" id="PTHR46035:SF1">
    <property type="entry name" value="TETRATRICOPEPTIDE REPEAT PROTEIN 4"/>
    <property type="match status" value="1"/>
</dbReference>
<feature type="domain" description="Cns1/TTC4 wheel" evidence="5">
    <location>
        <begin position="202"/>
        <end position="255"/>
    </location>
</feature>
<keyword evidence="1" id="KW-0677">Repeat</keyword>
<dbReference type="Pfam" id="PF18972">
    <property type="entry name" value="Wheel"/>
    <property type="match status" value="1"/>
</dbReference>
<evidence type="ECO:0000256" key="2">
    <source>
        <dbReference type="ARBA" id="ARBA00022803"/>
    </source>
</evidence>
<dbReference type="EMBL" id="UYRU01051702">
    <property type="protein sequence ID" value="VDN11551.1"/>
    <property type="molecule type" value="Genomic_DNA"/>
</dbReference>
<dbReference type="Gene3D" id="1.25.40.10">
    <property type="entry name" value="Tetratricopeptide repeat domain"/>
    <property type="match status" value="1"/>
</dbReference>
<dbReference type="InterPro" id="IPR011990">
    <property type="entry name" value="TPR-like_helical_dom_sf"/>
</dbReference>
<feature type="repeat" description="TPR" evidence="4">
    <location>
        <begin position="54"/>
        <end position="87"/>
    </location>
</feature>
<dbReference type="GO" id="GO:0005829">
    <property type="term" value="C:cytosol"/>
    <property type="evidence" value="ECO:0007669"/>
    <property type="project" value="TreeGrafter"/>
</dbReference>
<dbReference type="GO" id="GO:0030544">
    <property type="term" value="F:Hsp70 protein binding"/>
    <property type="evidence" value="ECO:0007669"/>
    <property type="project" value="TreeGrafter"/>
</dbReference>
<dbReference type="CDD" id="cd21377">
    <property type="entry name" value="CTWD_Cns1-like"/>
    <property type="match status" value="1"/>
</dbReference>
<dbReference type="PROSITE" id="PS50005">
    <property type="entry name" value="TPR"/>
    <property type="match status" value="1"/>
</dbReference>
<evidence type="ECO:0000313" key="7">
    <source>
        <dbReference type="Proteomes" id="UP000281553"/>
    </source>
</evidence>
<sequence>MTETQPKEETLSDLEKELRSHPAFAKTLEDMKDSPALQALQALKYESENPNENAKSYKEEGNYHVERGEFDKAVTAYGAGIAAKPTDKKLLAVLYTNRGIAQARMKNYGSCVQDCKSAIKLDASHTKAYVQAVKTLLLLSKYKEAVEMCKAGLEVSPSNEALADLKRKSEELESRGIAINMELPPIGLPDSAGVQISFDHLNKIHWPVLFMYPEFGQTDFVQDVAEYVTVKHCLSQLLTPSNPPPWDVDKHYTTSMDELEVGFLYAVTGRFQYYGF</sequence>
<evidence type="ECO:0000259" key="5">
    <source>
        <dbReference type="Pfam" id="PF18972"/>
    </source>
</evidence>
<protein>
    <recommendedName>
        <fullName evidence="5">Cns1/TTC4 wheel domain-containing protein</fullName>
    </recommendedName>
</protein>
<dbReference type="AlphaFoldDB" id="A0A3P7LZJ6"/>
<evidence type="ECO:0000256" key="4">
    <source>
        <dbReference type="PROSITE-ProRule" id="PRU00339"/>
    </source>
</evidence>
<accession>A0A3P7LZJ6</accession>
<organism evidence="6 7">
    <name type="scientific">Dibothriocephalus latus</name>
    <name type="common">Fish tapeworm</name>
    <name type="synonym">Diphyllobothrium latum</name>
    <dbReference type="NCBI Taxonomy" id="60516"/>
    <lineage>
        <taxon>Eukaryota</taxon>
        <taxon>Metazoa</taxon>
        <taxon>Spiralia</taxon>
        <taxon>Lophotrochozoa</taxon>
        <taxon>Platyhelminthes</taxon>
        <taxon>Cestoda</taxon>
        <taxon>Eucestoda</taxon>
        <taxon>Diphyllobothriidea</taxon>
        <taxon>Diphyllobothriidae</taxon>
        <taxon>Dibothriocephalus</taxon>
    </lineage>
</organism>
<dbReference type="GO" id="GO:0005634">
    <property type="term" value="C:nucleus"/>
    <property type="evidence" value="ECO:0007669"/>
    <property type="project" value="TreeGrafter"/>
</dbReference>
<dbReference type="Proteomes" id="UP000281553">
    <property type="component" value="Unassembled WGS sequence"/>
</dbReference>